<gene>
    <name evidence="7" type="ORF">BDV29DRAFT_191598</name>
</gene>
<dbReference type="InterPro" id="IPR007568">
    <property type="entry name" value="RTA1"/>
</dbReference>
<keyword evidence="3 6" id="KW-1133">Transmembrane helix</keyword>
<evidence type="ECO:0000313" key="8">
    <source>
        <dbReference type="Proteomes" id="UP000326565"/>
    </source>
</evidence>
<keyword evidence="8" id="KW-1185">Reference proteome</keyword>
<evidence type="ECO:0000256" key="6">
    <source>
        <dbReference type="SAM" id="Phobius"/>
    </source>
</evidence>
<evidence type="ECO:0000256" key="1">
    <source>
        <dbReference type="ARBA" id="ARBA00004141"/>
    </source>
</evidence>
<evidence type="ECO:0000256" key="2">
    <source>
        <dbReference type="ARBA" id="ARBA00022692"/>
    </source>
</evidence>
<evidence type="ECO:0000256" key="3">
    <source>
        <dbReference type="ARBA" id="ARBA00022989"/>
    </source>
</evidence>
<dbReference type="PANTHER" id="PTHR31465">
    <property type="entry name" value="PROTEIN RTA1-RELATED"/>
    <property type="match status" value="1"/>
</dbReference>
<dbReference type="OrthoDB" id="3358017at2759"/>
<dbReference type="Proteomes" id="UP000326565">
    <property type="component" value="Unassembled WGS sequence"/>
</dbReference>
<dbReference type="EMBL" id="ML732223">
    <property type="protein sequence ID" value="KAB8073633.1"/>
    <property type="molecule type" value="Genomic_DNA"/>
</dbReference>
<protein>
    <recommendedName>
        <fullName evidence="9">RTA1 like protein-domain-containing protein</fullName>
    </recommendedName>
</protein>
<evidence type="ECO:0000256" key="5">
    <source>
        <dbReference type="SAM" id="MobiDB-lite"/>
    </source>
</evidence>
<feature type="transmembrane region" description="Helical" evidence="6">
    <location>
        <begin position="20"/>
        <end position="40"/>
    </location>
</feature>
<feature type="transmembrane region" description="Helical" evidence="6">
    <location>
        <begin position="148"/>
        <end position="173"/>
    </location>
</feature>
<keyword evidence="2 6" id="KW-0812">Transmembrane</keyword>
<name>A0A5N5WYJ3_9EURO</name>
<organism evidence="7 8">
    <name type="scientific">Aspergillus leporis</name>
    <dbReference type="NCBI Taxonomy" id="41062"/>
    <lineage>
        <taxon>Eukaryota</taxon>
        <taxon>Fungi</taxon>
        <taxon>Dikarya</taxon>
        <taxon>Ascomycota</taxon>
        <taxon>Pezizomycotina</taxon>
        <taxon>Eurotiomycetes</taxon>
        <taxon>Eurotiomycetidae</taxon>
        <taxon>Eurotiales</taxon>
        <taxon>Aspergillaceae</taxon>
        <taxon>Aspergillus</taxon>
        <taxon>Aspergillus subgen. Circumdati</taxon>
    </lineage>
</organism>
<dbReference type="Pfam" id="PF04479">
    <property type="entry name" value="RTA1"/>
    <property type="match status" value="1"/>
</dbReference>
<comment type="subcellular location">
    <subcellularLocation>
        <location evidence="1">Membrane</location>
        <topology evidence="1">Multi-pass membrane protein</topology>
    </subcellularLocation>
</comment>
<feature type="region of interest" description="Disordered" evidence="5">
    <location>
        <begin position="252"/>
        <end position="271"/>
    </location>
</feature>
<feature type="transmembrane region" description="Helical" evidence="6">
    <location>
        <begin position="113"/>
        <end position="136"/>
    </location>
</feature>
<evidence type="ECO:0000313" key="7">
    <source>
        <dbReference type="EMBL" id="KAB8073633.1"/>
    </source>
</evidence>
<dbReference type="AlphaFoldDB" id="A0A5N5WYJ3"/>
<dbReference type="PANTHER" id="PTHR31465:SF34">
    <property type="entry name" value="DOMAIN PROTEIN, PUTATIVE (AFU_ORTHOLOGUE AFUA_3G00480)-RELATED"/>
    <property type="match status" value="1"/>
</dbReference>
<sequence length="271" mass="30358">MANDQVVLGSLYVCRPNKGAAVFFAIAFAVSAVGHIWQCLRYKSFKLIGLHPVCAVVFTLGYAMRAYGAYDHYVYNNNKQTLMAFIISQVFIYVCPPLLGLANYHVLGRLFHYVPILAFLPPTEFFADALGVALNTNPTGSKQELEKALILVAKGLQLGVIAVVIGTAAIFHWRCARSNIHSRGVQTLLTTLNISMALILIRCIYRLWYFYIFEATLMLLNSILWNVWNLVLYLPQQHNIYLAPDGQTEVDRKKSRIPGRSSLGLGIRPCT</sequence>
<accession>A0A5N5WYJ3</accession>
<dbReference type="GO" id="GO:0016020">
    <property type="term" value="C:membrane"/>
    <property type="evidence" value="ECO:0007669"/>
    <property type="project" value="UniProtKB-SubCell"/>
</dbReference>
<keyword evidence="4 6" id="KW-0472">Membrane</keyword>
<feature type="transmembrane region" description="Helical" evidence="6">
    <location>
        <begin position="185"/>
        <end position="202"/>
    </location>
</feature>
<reference evidence="7 8" key="1">
    <citation type="submission" date="2019-04" db="EMBL/GenBank/DDBJ databases">
        <title>Friends and foes A comparative genomics study of 23 Aspergillus species from section Flavi.</title>
        <authorList>
            <consortium name="DOE Joint Genome Institute"/>
            <person name="Kjaerbolling I."/>
            <person name="Vesth T."/>
            <person name="Frisvad J.C."/>
            <person name="Nybo J.L."/>
            <person name="Theobald S."/>
            <person name="Kildgaard S."/>
            <person name="Isbrandt T."/>
            <person name="Kuo A."/>
            <person name="Sato A."/>
            <person name="Lyhne E.K."/>
            <person name="Kogle M.E."/>
            <person name="Wiebenga A."/>
            <person name="Kun R.S."/>
            <person name="Lubbers R.J."/>
            <person name="Makela M.R."/>
            <person name="Barry K."/>
            <person name="Chovatia M."/>
            <person name="Clum A."/>
            <person name="Daum C."/>
            <person name="Haridas S."/>
            <person name="He G."/>
            <person name="LaButti K."/>
            <person name="Lipzen A."/>
            <person name="Mondo S."/>
            <person name="Riley R."/>
            <person name="Salamov A."/>
            <person name="Simmons B.A."/>
            <person name="Magnuson J.K."/>
            <person name="Henrissat B."/>
            <person name="Mortensen U.H."/>
            <person name="Larsen T.O."/>
            <person name="Devries R.P."/>
            <person name="Grigoriev I.V."/>
            <person name="Machida M."/>
            <person name="Baker S.E."/>
            <person name="Andersen M.R."/>
        </authorList>
    </citation>
    <scope>NUCLEOTIDE SEQUENCE [LARGE SCALE GENOMIC DNA]</scope>
    <source>
        <strain evidence="7 8">CBS 151.66</strain>
    </source>
</reference>
<feature type="transmembrane region" description="Helical" evidence="6">
    <location>
        <begin position="47"/>
        <end position="70"/>
    </location>
</feature>
<feature type="transmembrane region" description="Helical" evidence="6">
    <location>
        <begin position="208"/>
        <end position="228"/>
    </location>
</feature>
<evidence type="ECO:0000256" key="4">
    <source>
        <dbReference type="ARBA" id="ARBA00023136"/>
    </source>
</evidence>
<evidence type="ECO:0008006" key="9">
    <source>
        <dbReference type="Google" id="ProtNLM"/>
    </source>
</evidence>
<proteinExistence type="predicted"/>
<feature type="transmembrane region" description="Helical" evidence="6">
    <location>
        <begin position="82"/>
        <end position="101"/>
    </location>
</feature>